<dbReference type="EMBL" id="BJMN01000011">
    <property type="protein sequence ID" value="GEB56214.1"/>
    <property type="molecule type" value="Genomic_DNA"/>
</dbReference>
<comment type="caution">
    <text evidence="5">The sequence shown here is derived from an EMBL/GenBank/DDBJ whole genome shotgun (WGS) entry which is preliminary data.</text>
</comment>
<dbReference type="PROSITE" id="PS50234">
    <property type="entry name" value="VWFA"/>
    <property type="match status" value="1"/>
</dbReference>
<feature type="compositionally biased region" description="Gly residues" evidence="1">
    <location>
        <begin position="801"/>
        <end position="821"/>
    </location>
</feature>
<dbReference type="AlphaFoldDB" id="A0A4Y3RFJ3"/>
<evidence type="ECO:0000256" key="2">
    <source>
        <dbReference type="SAM" id="Phobius"/>
    </source>
</evidence>
<feature type="compositionally biased region" description="Basic and acidic residues" evidence="1">
    <location>
        <begin position="743"/>
        <end position="752"/>
    </location>
</feature>
<sequence>MQWTNKGSALLLAGALLALTGPLATAGTSGAPRGPRAVAEPAEGPDPIDFAVVVDQSKSLADKDLARETEAAGLLSQGEISERSRATVIGFGSSEKAGQSPVREVCALTVADAAGRERLSDCVQLLNKRDAARMGPGTDFPAAIRQAVTRLTQKSATGGAAAHAPAKYKVVFLLTDGKLDVSDSPEYGTDPVSRRSNGERRLTEELARARAAGVQIWPLGFGTEIDRAALTAMAEGGYRGTCSAVPGSAPHMRVVASSADLDKALQETFAAARCARISHGTAGKPPADLSVVIPPIATDGSLTVSKHDPKVRVTYFDPAGRKVPTRGEFDGSTFEVGGQDGPVEALRVKNPLPGRWRVHIEAPEGHRDREVVVRAIWQGRLSSDVTLDPASPRPGEQVTVAVRMQTRRGVTITDPRQLAGLAVTAELRGAGFAPVTFRLADDGKAPDRRAGDVRFTGTLTVPAGATGDLRLTTRMSAPGVTSDRRPLHARIAQGTPLLTAGLAFDRATVHPGGTVRGTLDVTNNDAGPRALRLAVENRTPGAELTVSPATVTAPPGGSTRIPFTVTLGGGTPLGELGGRIAVVDTGDGDRVLDDDFLDVLVVAPPTWWDRWWKVVVGGAAVLAVVAALLIAHAVVRHRRRDLTGVTLELRGDGRVLDSLTVRRGQSVRGSFPFTVDDAGGAPPALRRAREGSSSGAHVLRRTGTGQLLLRPRGGARVALRQGEPVGLDAYELVVRGGGTGRGGRTDRARSDSGYDTDTDSGFGVGYGSGYGSGSAYGSGAGAGFRTDDGLGLGFGADDDGSGFGTGDGSGSRTGEGSGSRTGDGSRSRTRTDQEARVPWPRRFGRPRRSGRSGSGAGDPTTTDPGAGEGAGSGTSSGTGRSTGTGGTTAGDPDPNF</sequence>
<dbReference type="RefSeq" id="WP_229917989.1">
    <property type="nucleotide sequence ID" value="NZ_BJMN01000011.1"/>
</dbReference>
<feature type="region of interest" description="Disordered" evidence="1">
    <location>
        <begin position="795"/>
        <end position="896"/>
    </location>
</feature>
<evidence type="ECO:0000256" key="1">
    <source>
        <dbReference type="SAM" id="MobiDB-lite"/>
    </source>
</evidence>
<keyword evidence="2" id="KW-0812">Transmembrane</keyword>
<feature type="chain" id="PRO_5021398395" description="VWFA domain-containing protein" evidence="3">
    <location>
        <begin position="27"/>
        <end position="896"/>
    </location>
</feature>
<dbReference type="SUPFAM" id="SSF53300">
    <property type="entry name" value="vWA-like"/>
    <property type="match status" value="1"/>
</dbReference>
<evidence type="ECO:0000313" key="6">
    <source>
        <dbReference type="Proteomes" id="UP000315226"/>
    </source>
</evidence>
<dbReference type="Proteomes" id="UP000315226">
    <property type="component" value="Unassembled WGS sequence"/>
</dbReference>
<reference evidence="5 6" key="1">
    <citation type="submission" date="2019-06" db="EMBL/GenBank/DDBJ databases">
        <title>Whole genome shotgun sequence of Streptomyces gardneri NBRC 12865.</title>
        <authorList>
            <person name="Hosoyama A."/>
            <person name="Uohara A."/>
            <person name="Ohji S."/>
            <person name="Ichikawa N."/>
        </authorList>
    </citation>
    <scope>NUCLEOTIDE SEQUENCE [LARGE SCALE GENOMIC DNA]</scope>
    <source>
        <strain evidence="5 6">NBRC 12865</strain>
    </source>
</reference>
<feature type="region of interest" description="Disordered" evidence="1">
    <location>
        <begin position="734"/>
        <end position="761"/>
    </location>
</feature>
<dbReference type="Gene3D" id="3.40.50.410">
    <property type="entry name" value="von Willebrand factor, type A domain"/>
    <property type="match status" value="1"/>
</dbReference>
<dbReference type="InterPro" id="IPR052258">
    <property type="entry name" value="Diverse_Func_Domain-Protein"/>
</dbReference>
<feature type="compositionally biased region" description="Basic and acidic residues" evidence="1">
    <location>
        <begin position="823"/>
        <end position="835"/>
    </location>
</feature>
<dbReference type="PANTHER" id="PTHR37612:SF20">
    <property type="entry name" value="PER-HEXAMER REPEAT PROTEIN 5-RELATED"/>
    <property type="match status" value="1"/>
</dbReference>
<evidence type="ECO:0000256" key="3">
    <source>
        <dbReference type="SAM" id="SignalP"/>
    </source>
</evidence>
<accession>A0A4Y3RFJ3</accession>
<feature type="signal peptide" evidence="3">
    <location>
        <begin position="1"/>
        <end position="26"/>
    </location>
</feature>
<keyword evidence="2" id="KW-1133">Transmembrane helix</keyword>
<feature type="domain" description="VWFA" evidence="4">
    <location>
        <begin position="49"/>
        <end position="269"/>
    </location>
</feature>
<dbReference type="SMART" id="SM00327">
    <property type="entry name" value="VWA"/>
    <property type="match status" value="1"/>
</dbReference>
<dbReference type="CDD" id="cd00198">
    <property type="entry name" value="vWFA"/>
    <property type="match status" value="1"/>
</dbReference>
<organism evidence="5 6">
    <name type="scientific">Streptomyces gardneri</name>
    <dbReference type="NCBI Taxonomy" id="66892"/>
    <lineage>
        <taxon>Bacteria</taxon>
        <taxon>Bacillati</taxon>
        <taxon>Actinomycetota</taxon>
        <taxon>Actinomycetes</taxon>
        <taxon>Kitasatosporales</taxon>
        <taxon>Streptomycetaceae</taxon>
        <taxon>Streptomyces</taxon>
    </lineage>
</organism>
<keyword evidence="6" id="KW-1185">Reference proteome</keyword>
<evidence type="ECO:0000313" key="5">
    <source>
        <dbReference type="EMBL" id="GEB56214.1"/>
    </source>
</evidence>
<dbReference type="PANTHER" id="PTHR37612">
    <property type="entry name" value="FIBROIN HEAVY CHAIN FIB-H LIKE PROTEIN"/>
    <property type="match status" value="1"/>
</dbReference>
<keyword evidence="3" id="KW-0732">Signal</keyword>
<gene>
    <name evidence="5" type="ORF">SGA01_18190</name>
</gene>
<feature type="compositionally biased region" description="Gly residues" evidence="1">
    <location>
        <begin position="866"/>
        <end position="888"/>
    </location>
</feature>
<feature type="transmembrane region" description="Helical" evidence="2">
    <location>
        <begin position="611"/>
        <end position="635"/>
    </location>
</feature>
<dbReference type="InterPro" id="IPR002035">
    <property type="entry name" value="VWF_A"/>
</dbReference>
<dbReference type="InterPro" id="IPR036465">
    <property type="entry name" value="vWFA_dom_sf"/>
</dbReference>
<protein>
    <recommendedName>
        <fullName evidence="4">VWFA domain-containing protein</fullName>
    </recommendedName>
</protein>
<evidence type="ECO:0000259" key="4">
    <source>
        <dbReference type="PROSITE" id="PS50234"/>
    </source>
</evidence>
<keyword evidence="2" id="KW-0472">Membrane</keyword>
<name>A0A4Y3RFJ3_9ACTN</name>
<proteinExistence type="predicted"/>